<evidence type="ECO:0000259" key="1">
    <source>
        <dbReference type="PROSITE" id="PS51819"/>
    </source>
</evidence>
<protein>
    <submittedName>
        <fullName evidence="2">VOC family protein</fullName>
    </submittedName>
</protein>
<gene>
    <name evidence="2" type="ORF">SM124_05830</name>
</gene>
<name>A0ABU5IVU4_9BACI</name>
<dbReference type="PROSITE" id="PS51819">
    <property type="entry name" value="VOC"/>
    <property type="match status" value="1"/>
</dbReference>
<proteinExistence type="predicted"/>
<dbReference type="Gene3D" id="3.10.180.10">
    <property type="entry name" value="2,3-Dihydroxybiphenyl 1,2-Dioxygenase, domain 1"/>
    <property type="match status" value="1"/>
</dbReference>
<dbReference type="RefSeq" id="WP_322445564.1">
    <property type="nucleotide sequence ID" value="NZ_JAXOFX010000003.1"/>
</dbReference>
<dbReference type="Proteomes" id="UP001290455">
    <property type="component" value="Unassembled WGS sequence"/>
</dbReference>
<organism evidence="2 3">
    <name type="scientific">Robertmurraya mangrovi</name>
    <dbReference type="NCBI Taxonomy" id="3098077"/>
    <lineage>
        <taxon>Bacteria</taxon>
        <taxon>Bacillati</taxon>
        <taxon>Bacillota</taxon>
        <taxon>Bacilli</taxon>
        <taxon>Bacillales</taxon>
        <taxon>Bacillaceae</taxon>
        <taxon>Robertmurraya</taxon>
    </lineage>
</organism>
<dbReference type="InterPro" id="IPR037523">
    <property type="entry name" value="VOC_core"/>
</dbReference>
<sequence length="145" mass="16801">MSNFLFTRVGHNYIPTNNIDQSIEWYTKYLGLKLVSKFMDRGSYLAVLHYPHQNAIATLLIETSELTPLEINRNGVAFPITAINCEDIEYTYEQMQNSGVKIEGELTTLGDEEAKYFYFRDDVGNLLEATWSIWDPKDEVKETFK</sequence>
<dbReference type="Pfam" id="PF00903">
    <property type="entry name" value="Glyoxalase"/>
    <property type="match status" value="1"/>
</dbReference>
<reference evidence="2 3" key="1">
    <citation type="submission" date="2023-11" db="EMBL/GenBank/DDBJ databases">
        <title>Bacillus jintuensis, isolated from a mudflat on the Beibu Gulf coast.</title>
        <authorList>
            <person name="Li M."/>
        </authorList>
    </citation>
    <scope>NUCLEOTIDE SEQUENCE [LARGE SCALE GENOMIC DNA]</scope>
    <source>
        <strain evidence="2 3">31A1R</strain>
    </source>
</reference>
<comment type="caution">
    <text evidence="2">The sequence shown here is derived from an EMBL/GenBank/DDBJ whole genome shotgun (WGS) entry which is preliminary data.</text>
</comment>
<accession>A0ABU5IVU4</accession>
<evidence type="ECO:0000313" key="3">
    <source>
        <dbReference type="Proteomes" id="UP001290455"/>
    </source>
</evidence>
<dbReference type="EMBL" id="JAXOFX010000003">
    <property type="protein sequence ID" value="MDZ5471261.1"/>
    <property type="molecule type" value="Genomic_DNA"/>
</dbReference>
<dbReference type="InterPro" id="IPR029068">
    <property type="entry name" value="Glyas_Bleomycin-R_OHBP_Dase"/>
</dbReference>
<evidence type="ECO:0000313" key="2">
    <source>
        <dbReference type="EMBL" id="MDZ5471261.1"/>
    </source>
</evidence>
<feature type="domain" description="VOC" evidence="1">
    <location>
        <begin position="8"/>
        <end position="132"/>
    </location>
</feature>
<dbReference type="CDD" id="cd06587">
    <property type="entry name" value="VOC"/>
    <property type="match status" value="1"/>
</dbReference>
<keyword evidence="3" id="KW-1185">Reference proteome</keyword>
<dbReference type="SUPFAM" id="SSF54593">
    <property type="entry name" value="Glyoxalase/Bleomycin resistance protein/Dihydroxybiphenyl dioxygenase"/>
    <property type="match status" value="1"/>
</dbReference>
<dbReference type="InterPro" id="IPR004360">
    <property type="entry name" value="Glyas_Fos-R_dOase_dom"/>
</dbReference>